<proteinExistence type="predicted"/>
<evidence type="ECO:0000313" key="3">
    <source>
        <dbReference type="Proteomes" id="UP000324974"/>
    </source>
</evidence>
<dbReference type="InterPro" id="IPR002035">
    <property type="entry name" value="VWF_A"/>
</dbReference>
<name>A0A5C1A5Z9_9BACT</name>
<dbReference type="SUPFAM" id="SSF53300">
    <property type="entry name" value="vWA-like"/>
    <property type="match status" value="1"/>
</dbReference>
<protein>
    <recommendedName>
        <fullName evidence="1">VWFA domain-containing protein</fullName>
    </recommendedName>
</protein>
<dbReference type="Pfam" id="PF01882">
    <property type="entry name" value="DUF58"/>
    <property type="match status" value="1"/>
</dbReference>
<dbReference type="Proteomes" id="UP000324974">
    <property type="component" value="Chromosome"/>
</dbReference>
<dbReference type="PANTHER" id="PTHR33608">
    <property type="entry name" value="BLL2464 PROTEIN"/>
    <property type="match status" value="1"/>
</dbReference>
<dbReference type="OrthoDB" id="9780819at2"/>
<organism evidence="2 3">
    <name type="scientific">Limnoglobus roseus</name>
    <dbReference type="NCBI Taxonomy" id="2598579"/>
    <lineage>
        <taxon>Bacteria</taxon>
        <taxon>Pseudomonadati</taxon>
        <taxon>Planctomycetota</taxon>
        <taxon>Planctomycetia</taxon>
        <taxon>Gemmatales</taxon>
        <taxon>Gemmataceae</taxon>
        <taxon>Limnoglobus</taxon>
    </lineage>
</organism>
<sequence length="295" mass="33454">MLPADVMRQIRRLQLRARRAVTTMLGGEYHSAFKGAGLSFDEVREYQPGDDVRGIDWNVTARMGTPFLKRYVEERELTIILAVDVSASQRFGTGVQPKRAVAAEIAALIAFCAVSNNDRVGLLALTDRVEQYVPPNKGTRHVLRLLRDVLFFEPKHKGTSLAAGLDYLNKAQRRRAIVFFLSDFLTTEDYAAAFRRAARKHDLVAVRTGDPREQSWPAMGLVQLEDAETGEQLLIDTGSRRFREEFAARAAERQAAFVKLTRSSQVDLIDVSTDGKHFDSLVNFFRLRERRRRGR</sequence>
<accession>A0A5C1A5Z9</accession>
<feature type="domain" description="VWFA" evidence="1">
    <location>
        <begin position="76"/>
        <end position="239"/>
    </location>
</feature>
<dbReference type="PANTHER" id="PTHR33608:SF6">
    <property type="entry name" value="BLL2464 PROTEIN"/>
    <property type="match status" value="1"/>
</dbReference>
<dbReference type="EMBL" id="CP042425">
    <property type="protein sequence ID" value="QEL14619.1"/>
    <property type="molecule type" value="Genomic_DNA"/>
</dbReference>
<evidence type="ECO:0000259" key="1">
    <source>
        <dbReference type="SMART" id="SM00327"/>
    </source>
</evidence>
<evidence type="ECO:0000313" key="2">
    <source>
        <dbReference type="EMBL" id="QEL14619.1"/>
    </source>
</evidence>
<dbReference type="AlphaFoldDB" id="A0A5C1A5Z9"/>
<reference evidence="3" key="1">
    <citation type="submission" date="2019-08" db="EMBL/GenBank/DDBJ databases">
        <title>Limnoglobus roseus gen. nov., sp. nov., a novel freshwater planctomycete with a giant genome from the family Gemmataceae.</title>
        <authorList>
            <person name="Kulichevskaya I.S."/>
            <person name="Naumoff D.G."/>
            <person name="Miroshnikov K."/>
            <person name="Ivanova A."/>
            <person name="Philippov D.A."/>
            <person name="Hakobyan A."/>
            <person name="Rijpstra I.C."/>
            <person name="Sinninghe Damste J.S."/>
            <person name="Liesack W."/>
            <person name="Dedysh S.N."/>
        </authorList>
    </citation>
    <scope>NUCLEOTIDE SEQUENCE [LARGE SCALE GENOMIC DNA]</scope>
    <source>
        <strain evidence="3">PX52</strain>
    </source>
</reference>
<dbReference type="InterPro" id="IPR002881">
    <property type="entry name" value="DUF58"/>
</dbReference>
<gene>
    <name evidence="2" type="ORF">PX52LOC_01510</name>
</gene>
<dbReference type="SMART" id="SM00327">
    <property type="entry name" value="VWA"/>
    <property type="match status" value="1"/>
</dbReference>
<dbReference type="KEGG" id="lrs:PX52LOC_01510"/>
<dbReference type="Gene3D" id="3.40.50.410">
    <property type="entry name" value="von Willebrand factor, type A domain"/>
    <property type="match status" value="1"/>
</dbReference>
<dbReference type="RefSeq" id="WP_149109503.1">
    <property type="nucleotide sequence ID" value="NZ_CP042425.1"/>
</dbReference>
<dbReference type="InterPro" id="IPR036465">
    <property type="entry name" value="vWFA_dom_sf"/>
</dbReference>
<keyword evidence="3" id="KW-1185">Reference proteome</keyword>